<feature type="transmembrane region" description="Helical" evidence="7">
    <location>
        <begin position="324"/>
        <end position="350"/>
    </location>
</feature>
<comment type="subcellular location">
    <subcellularLocation>
        <location evidence="1">Cell membrane</location>
        <topology evidence="1">Multi-pass membrane protein</topology>
    </subcellularLocation>
</comment>
<feature type="transmembrane region" description="Helical" evidence="7">
    <location>
        <begin position="362"/>
        <end position="383"/>
    </location>
</feature>
<feature type="transmembrane region" description="Helical" evidence="7">
    <location>
        <begin position="499"/>
        <end position="520"/>
    </location>
</feature>
<dbReference type="Pfam" id="PF07690">
    <property type="entry name" value="MFS_1"/>
    <property type="match status" value="1"/>
</dbReference>
<evidence type="ECO:0000256" key="1">
    <source>
        <dbReference type="ARBA" id="ARBA00004651"/>
    </source>
</evidence>
<reference evidence="8 9" key="1">
    <citation type="journal article" date="2016" name="Genome Biol. Evol.">
        <title>Divergent and convergent evolution of fungal pathogenicity.</title>
        <authorList>
            <person name="Shang Y."/>
            <person name="Xiao G."/>
            <person name="Zheng P."/>
            <person name="Cen K."/>
            <person name="Zhan S."/>
            <person name="Wang C."/>
        </authorList>
    </citation>
    <scope>NUCLEOTIDE SEQUENCE [LARGE SCALE GENOMIC DNA]</scope>
    <source>
        <strain evidence="8 9">ARSEF 7405</strain>
    </source>
</reference>
<feature type="transmembrane region" description="Helical" evidence="7">
    <location>
        <begin position="431"/>
        <end position="454"/>
    </location>
</feature>
<evidence type="ECO:0000256" key="5">
    <source>
        <dbReference type="ARBA" id="ARBA00023136"/>
    </source>
</evidence>
<comment type="similarity">
    <text evidence="2">Belongs to the major facilitator superfamily.</text>
</comment>
<evidence type="ECO:0000256" key="3">
    <source>
        <dbReference type="ARBA" id="ARBA00022692"/>
    </source>
</evidence>
<protein>
    <submittedName>
        <fullName evidence="8">Major facilitator superfamily domain, general substrate transporter</fullName>
    </submittedName>
</protein>
<sequence>MSEKKSDAGRASYNADIPNRKDEDFHDATAPMASHHSQIESQHNNDASSTDDSVDRVIKEEGIEIHDWDGPNDPENPFNFTKTRKWVITLTACMISITTGVPAGSYGSGNDGMGRDFHVSNDPFPHLSWGTVSWNMGAATLPLVIVPLTESFGRMPGYFISYAILIAWMFGFAFAQNYATMVVTRGLGGGFSSACNIIISGTISDIWKGERDRSMPTAWYVLSSCIGIALGPFVGSMIQAVNQKHPWRWIWYVQIIYNAGILPIYWFLLCETRGDIILKKRAKKIRKETGRKVYTRAELENTSVSEIFTVSVKRPTAMLLTEPVVSFFTLWISFAWGILFLFFSSVVLTFTANYNMNTVQTGLIQLAISIGSTIMFLINPLADRLYFRSAKDNKVNPGQPLPEARLYTSIPGSVLFAAGLFWYGWSSKAATHWIVPTLGIGCTGMGIFSIYMAVANYLEDSYEKYASSALSAASFGRNLFGAFLPLASNALFNNLGYGWAGSLLGFIGLALSLVPCVLVWKGPAIRARSPFMREAMFQHSAEAQEESHHRAVEQGTV</sequence>
<accession>A0A168BBF2</accession>
<proteinExistence type="inferred from homology"/>
<feature type="transmembrane region" description="Helical" evidence="7">
    <location>
        <begin position="86"/>
        <end position="107"/>
    </location>
</feature>
<dbReference type="PANTHER" id="PTHR23502">
    <property type="entry name" value="MAJOR FACILITATOR SUPERFAMILY"/>
    <property type="match status" value="1"/>
</dbReference>
<dbReference type="SUPFAM" id="SSF103473">
    <property type="entry name" value="MFS general substrate transporter"/>
    <property type="match status" value="1"/>
</dbReference>
<keyword evidence="3 7" id="KW-0812">Transmembrane</keyword>
<evidence type="ECO:0000256" key="2">
    <source>
        <dbReference type="ARBA" id="ARBA00008335"/>
    </source>
</evidence>
<feature type="transmembrane region" description="Helical" evidence="7">
    <location>
        <begin position="250"/>
        <end position="270"/>
    </location>
</feature>
<dbReference type="GO" id="GO:0022857">
    <property type="term" value="F:transmembrane transporter activity"/>
    <property type="evidence" value="ECO:0007669"/>
    <property type="project" value="InterPro"/>
</dbReference>
<name>A0A168BBF2_9EURO</name>
<feature type="region of interest" description="Disordered" evidence="6">
    <location>
        <begin position="1"/>
        <end position="53"/>
    </location>
</feature>
<evidence type="ECO:0000256" key="4">
    <source>
        <dbReference type="ARBA" id="ARBA00022989"/>
    </source>
</evidence>
<dbReference type="EMBL" id="AZGZ01000005">
    <property type="protein sequence ID" value="KZZ95069.1"/>
    <property type="molecule type" value="Genomic_DNA"/>
</dbReference>
<dbReference type="PANTHER" id="PTHR23502:SF61">
    <property type="entry name" value="MULTIDRUG TRANSPORTER, PUTATIVE (AFU_ORTHOLOGUE AFUA_3G02780)-RELATED"/>
    <property type="match status" value="1"/>
</dbReference>
<dbReference type="Proteomes" id="UP000242877">
    <property type="component" value="Unassembled WGS sequence"/>
</dbReference>
<dbReference type="Gene3D" id="1.20.1250.20">
    <property type="entry name" value="MFS general substrate transporter like domains"/>
    <property type="match status" value="1"/>
</dbReference>
<evidence type="ECO:0000256" key="7">
    <source>
        <dbReference type="SAM" id="Phobius"/>
    </source>
</evidence>
<feature type="compositionally biased region" description="Polar residues" evidence="6">
    <location>
        <begin position="35"/>
        <end position="51"/>
    </location>
</feature>
<feature type="transmembrane region" description="Helical" evidence="7">
    <location>
        <begin position="219"/>
        <end position="238"/>
    </location>
</feature>
<dbReference type="InterPro" id="IPR036259">
    <property type="entry name" value="MFS_trans_sf"/>
</dbReference>
<feature type="compositionally biased region" description="Basic and acidic residues" evidence="6">
    <location>
        <begin position="18"/>
        <end position="27"/>
    </location>
</feature>
<comment type="caution">
    <text evidence="8">The sequence shown here is derived from an EMBL/GenBank/DDBJ whole genome shotgun (WGS) entry which is preliminary data.</text>
</comment>
<feature type="transmembrane region" description="Helical" evidence="7">
    <location>
        <begin position="158"/>
        <end position="175"/>
    </location>
</feature>
<feature type="transmembrane region" description="Helical" evidence="7">
    <location>
        <begin position="187"/>
        <end position="207"/>
    </location>
</feature>
<organism evidence="8 9">
    <name type="scientific">Ascosphaera apis ARSEF 7405</name>
    <dbReference type="NCBI Taxonomy" id="392613"/>
    <lineage>
        <taxon>Eukaryota</taxon>
        <taxon>Fungi</taxon>
        <taxon>Dikarya</taxon>
        <taxon>Ascomycota</taxon>
        <taxon>Pezizomycotina</taxon>
        <taxon>Eurotiomycetes</taxon>
        <taxon>Eurotiomycetidae</taxon>
        <taxon>Onygenales</taxon>
        <taxon>Ascosphaeraceae</taxon>
        <taxon>Ascosphaera</taxon>
    </lineage>
</organism>
<gene>
    <name evidence="8" type="ORF">AAP_01557</name>
</gene>
<keyword evidence="9" id="KW-1185">Reference proteome</keyword>
<dbReference type="GO" id="GO:0005886">
    <property type="term" value="C:plasma membrane"/>
    <property type="evidence" value="ECO:0007669"/>
    <property type="project" value="UniProtKB-SubCell"/>
</dbReference>
<dbReference type="AlphaFoldDB" id="A0A168BBF2"/>
<evidence type="ECO:0000256" key="6">
    <source>
        <dbReference type="SAM" id="MobiDB-lite"/>
    </source>
</evidence>
<dbReference type="OrthoDB" id="5403280at2759"/>
<keyword evidence="4 7" id="KW-1133">Transmembrane helix</keyword>
<dbReference type="InterPro" id="IPR011701">
    <property type="entry name" value="MFS"/>
</dbReference>
<evidence type="ECO:0000313" key="9">
    <source>
        <dbReference type="Proteomes" id="UP000242877"/>
    </source>
</evidence>
<dbReference type="FunFam" id="1.20.1250.20:FF:000082">
    <property type="entry name" value="MFS multidrug transporter, putative"/>
    <property type="match status" value="1"/>
</dbReference>
<evidence type="ECO:0000313" key="8">
    <source>
        <dbReference type="EMBL" id="KZZ95069.1"/>
    </source>
</evidence>
<dbReference type="VEuPathDB" id="FungiDB:AAP_01557"/>
<keyword evidence="5 7" id="KW-0472">Membrane</keyword>
<feature type="transmembrane region" description="Helical" evidence="7">
    <location>
        <begin position="404"/>
        <end position="425"/>
    </location>
</feature>